<evidence type="ECO:0000256" key="17">
    <source>
        <dbReference type="ARBA" id="ARBA00034104"/>
    </source>
</evidence>
<evidence type="ECO:0000256" key="14">
    <source>
        <dbReference type="ARBA" id="ARBA00023257"/>
    </source>
</evidence>
<feature type="transmembrane region" description="Helical" evidence="18">
    <location>
        <begin position="278"/>
        <end position="296"/>
    </location>
</feature>
<dbReference type="GO" id="GO:0022848">
    <property type="term" value="F:acetylcholine-gated monoatomic cation-selective channel activity"/>
    <property type="evidence" value="ECO:0007669"/>
    <property type="project" value="InterPro"/>
</dbReference>
<evidence type="ECO:0000256" key="16">
    <source>
        <dbReference type="ARBA" id="ARBA00023303"/>
    </source>
</evidence>
<accession>A0AAV6UZ37</accession>
<dbReference type="PROSITE" id="PS00236">
    <property type="entry name" value="NEUROTR_ION_CHANNEL"/>
    <property type="match status" value="1"/>
</dbReference>
<keyword evidence="11" id="KW-1015">Disulfide bond</keyword>
<keyword evidence="7 18" id="KW-1133">Transmembrane helix</keyword>
<evidence type="ECO:0000256" key="3">
    <source>
        <dbReference type="ARBA" id="ARBA00022448"/>
    </source>
</evidence>
<dbReference type="FunFam" id="1.20.58.390:FF:000012">
    <property type="entry name" value="Acetylcholine receptor subunit alpha-like"/>
    <property type="match status" value="1"/>
</dbReference>
<protein>
    <recommendedName>
        <fullName evidence="24">Acetylcholine receptor subunit alpha-like</fullName>
    </recommendedName>
</protein>
<evidence type="ECO:0000313" key="23">
    <source>
        <dbReference type="Proteomes" id="UP000827092"/>
    </source>
</evidence>
<dbReference type="Pfam" id="PF02931">
    <property type="entry name" value="Neur_chan_LBD"/>
    <property type="match status" value="1"/>
</dbReference>
<dbReference type="InterPro" id="IPR036719">
    <property type="entry name" value="Neuro-gated_channel_TM_sf"/>
</dbReference>
<keyword evidence="16 18" id="KW-0407">Ion channel</keyword>
<dbReference type="InterPro" id="IPR006201">
    <property type="entry name" value="Neur_channel"/>
</dbReference>
<dbReference type="InterPro" id="IPR002394">
    <property type="entry name" value="Nicotinic_acetylcholine_rcpt"/>
</dbReference>
<feature type="transmembrane region" description="Helical" evidence="18">
    <location>
        <begin position="308"/>
        <end position="329"/>
    </location>
</feature>
<dbReference type="AlphaFoldDB" id="A0AAV6UZ37"/>
<keyword evidence="6" id="KW-0732">Signal</keyword>
<keyword evidence="13" id="KW-0325">Glycoprotein</keyword>
<dbReference type="PANTHER" id="PTHR18945">
    <property type="entry name" value="NEUROTRANSMITTER GATED ION CHANNEL"/>
    <property type="match status" value="1"/>
</dbReference>
<dbReference type="Proteomes" id="UP000827092">
    <property type="component" value="Unassembled WGS sequence"/>
</dbReference>
<evidence type="ECO:0000256" key="6">
    <source>
        <dbReference type="ARBA" id="ARBA00022729"/>
    </source>
</evidence>
<dbReference type="SUPFAM" id="SSF90112">
    <property type="entry name" value="Neurotransmitter-gated ion-channel transmembrane pore"/>
    <property type="match status" value="1"/>
</dbReference>
<keyword evidence="3 18" id="KW-0813">Transport</keyword>
<dbReference type="InterPro" id="IPR018000">
    <property type="entry name" value="Neurotransmitter_ion_chnl_CS"/>
</dbReference>
<dbReference type="CDD" id="cd19031">
    <property type="entry name" value="LGIC_ECD_nAChR_proto_alpha-like"/>
    <property type="match status" value="1"/>
</dbReference>
<dbReference type="FunFam" id="1.20.58.390:FF:000022">
    <property type="entry name" value="Nicotinic acetylcholine receptor subunit alpha4"/>
    <property type="match status" value="1"/>
</dbReference>
<keyword evidence="8" id="KW-0770">Synapse</keyword>
<proteinExistence type="inferred from homology"/>
<evidence type="ECO:0000256" key="15">
    <source>
        <dbReference type="ARBA" id="ARBA00023286"/>
    </source>
</evidence>
<evidence type="ECO:0000256" key="12">
    <source>
        <dbReference type="ARBA" id="ARBA00023170"/>
    </source>
</evidence>
<evidence type="ECO:0000256" key="2">
    <source>
        <dbReference type="ARBA" id="ARBA00009237"/>
    </source>
</evidence>
<evidence type="ECO:0000256" key="18">
    <source>
        <dbReference type="RuleBase" id="RU000687"/>
    </source>
</evidence>
<keyword evidence="4" id="KW-1003">Cell membrane</keyword>
<dbReference type="PRINTS" id="PR00252">
    <property type="entry name" value="NRIONCHANNEL"/>
</dbReference>
<keyword evidence="23" id="KW-1185">Reference proteome</keyword>
<feature type="domain" description="Neurotransmitter-gated ion-channel ligand-binding" evidence="20">
    <location>
        <begin position="28"/>
        <end position="242"/>
    </location>
</feature>
<keyword evidence="5 18" id="KW-0812">Transmembrane</keyword>
<dbReference type="InterPro" id="IPR006029">
    <property type="entry name" value="Neurotrans-gated_channel_TM"/>
</dbReference>
<feature type="compositionally biased region" description="Low complexity" evidence="19">
    <location>
        <begin position="427"/>
        <end position="438"/>
    </location>
</feature>
<dbReference type="GO" id="GO:0004888">
    <property type="term" value="F:transmembrane signaling receptor activity"/>
    <property type="evidence" value="ECO:0007669"/>
    <property type="project" value="InterPro"/>
</dbReference>
<comment type="similarity">
    <text evidence="2">Belongs to the ligand-gated ion channel (TC 1.A.9) family. Acetylcholine receptor (TC 1.A.9.1) subfamily.</text>
</comment>
<evidence type="ECO:0000256" key="4">
    <source>
        <dbReference type="ARBA" id="ARBA00022475"/>
    </source>
</evidence>
<comment type="function">
    <text evidence="1">After binding acetylcholine, the AChR responds by an extensive change in conformation that affects all subunits and leads to opening of an ion-conducting channel across the plasma membrane.</text>
</comment>
<dbReference type="PRINTS" id="PR00254">
    <property type="entry name" value="NICOTINICR"/>
</dbReference>
<evidence type="ECO:0000256" key="7">
    <source>
        <dbReference type="ARBA" id="ARBA00022989"/>
    </source>
</evidence>
<keyword evidence="10 18" id="KW-0472">Membrane</keyword>
<dbReference type="NCBIfam" id="TIGR00860">
    <property type="entry name" value="LIC"/>
    <property type="match status" value="1"/>
</dbReference>
<evidence type="ECO:0000259" key="20">
    <source>
        <dbReference type="Pfam" id="PF02931"/>
    </source>
</evidence>
<comment type="caution">
    <text evidence="22">The sequence shown here is derived from an EMBL/GenBank/DDBJ whole genome shotgun (WGS) entry which is preliminary data.</text>
</comment>
<dbReference type="EMBL" id="JAFNEN010000232">
    <property type="protein sequence ID" value="KAG8188750.1"/>
    <property type="molecule type" value="Genomic_DNA"/>
</dbReference>
<keyword evidence="14" id="KW-0628">Postsynaptic cell membrane</keyword>
<evidence type="ECO:0000313" key="22">
    <source>
        <dbReference type="EMBL" id="KAG8188750.1"/>
    </source>
</evidence>
<evidence type="ECO:0000256" key="5">
    <source>
        <dbReference type="ARBA" id="ARBA00022692"/>
    </source>
</evidence>
<evidence type="ECO:0008006" key="24">
    <source>
        <dbReference type="Google" id="ProtNLM"/>
    </source>
</evidence>
<dbReference type="InterPro" id="IPR006202">
    <property type="entry name" value="Neur_chan_lig-bd"/>
</dbReference>
<evidence type="ECO:0000256" key="10">
    <source>
        <dbReference type="ARBA" id="ARBA00023136"/>
    </source>
</evidence>
<dbReference type="FunFam" id="2.70.170.10:FF:000013">
    <property type="entry name" value="Acetylcholine receptor subunit alpha"/>
    <property type="match status" value="1"/>
</dbReference>
<evidence type="ECO:0000256" key="1">
    <source>
        <dbReference type="ARBA" id="ARBA00003328"/>
    </source>
</evidence>
<evidence type="ECO:0000256" key="19">
    <source>
        <dbReference type="SAM" id="MobiDB-lite"/>
    </source>
</evidence>
<dbReference type="GO" id="GO:0007271">
    <property type="term" value="P:synaptic transmission, cholinergic"/>
    <property type="evidence" value="ECO:0007669"/>
    <property type="project" value="UniProtKB-ARBA"/>
</dbReference>
<keyword evidence="15" id="KW-1071">Ligand-gated ion channel</keyword>
<dbReference type="Pfam" id="PF02932">
    <property type="entry name" value="Neur_chan_memb"/>
    <property type="match status" value="1"/>
</dbReference>
<feature type="transmembrane region" description="Helical" evidence="18">
    <location>
        <begin position="243"/>
        <end position="266"/>
    </location>
</feature>
<keyword evidence="12" id="KW-0675">Receptor</keyword>
<evidence type="ECO:0000259" key="21">
    <source>
        <dbReference type="Pfam" id="PF02932"/>
    </source>
</evidence>
<gene>
    <name evidence="22" type="ORF">JTE90_023093</name>
</gene>
<evidence type="ECO:0000256" key="8">
    <source>
        <dbReference type="ARBA" id="ARBA00023018"/>
    </source>
</evidence>
<evidence type="ECO:0000256" key="9">
    <source>
        <dbReference type="ARBA" id="ARBA00023065"/>
    </source>
</evidence>
<keyword evidence="9 18" id="KW-0406">Ion transport</keyword>
<feature type="transmembrane region" description="Helical" evidence="18">
    <location>
        <begin position="492"/>
        <end position="512"/>
    </location>
</feature>
<evidence type="ECO:0000256" key="11">
    <source>
        <dbReference type="ARBA" id="ARBA00023157"/>
    </source>
</evidence>
<dbReference type="Gene3D" id="1.20.58.390">
    <property type="entry name" value="Neurotransmitter-gated ion-channel transmembrane domain"/>
    <property type="match status" value="2"/>
</dbReference>
<dbReference type="SUPFAM" id="SSF63712">
    <property type="entry name" value="Nicotinic receptor ligand binding domain-like"/>
    <property type="match status" value="1"/>
</dbReference>
<feature type="region of interest" description="Disordered" evidence="19">
    <location>
        <begin position="372"/>
        <end position="396"/>
    </location>
</feature>
<dbReference type="InterPro" id="IPR036734">
    <property type="entry name" value="Neur_chan_lig-bd_sf"/>
</dbReference>
<feature type="domain" description="Neurotransmitter-gated ion-channel transmembrane" evidence="21">
    <location>
        <begin position="249"/>
        <end position="508"/>
    </location>
</feature>
<dbReference type="GO" id="GO:0045211">
    <property type="term" value="C:postsynaptic membrane"/>
    <property type="evidence" value="ECO:0007669"/>
    <property type="project" value="UniProtKB-SubCell"/>
</dbReference>
<feature type="region of interest" description="Disordered" evidence="19">
    <location>
        <begin position="415"/>
        <end position="444"/>
    </location>
</feature>
<reference evidence="22 23" key="1">
    <citation type="journal article" date="2022" name="Nat. Ecol. Evol.">
        <title>A masculinizing supergene underlies an exaggerated male reproductive morph in a spider.</title>
        <authorList>
            <person name="Hendrickx F."/>
            <person name="De Corte Z."/>
            <person name="Sonet G."/>
            <person name="Van Belleghem S.M."/>
            <person name="Kostlbacher S."/>
            <person name="Vangestel C."/>
        </authorList>
    </citation>
    <scope>NUCLEOTIDE SEQUENCE [LARGE SCALE GENOMIC DNA]</scope>
    <source>
        <strain evidence="22">W744_W776</strain>
    </source>
</reference>
<evidence type="ECO:0000256" key="13">
    <source>
        <dbReference type="ARBA" id="ARBA00023180"/>
    </source>
</evidence>
<sequence>MKSCGESFRTAMNCYAFPVGSDANPDARRLYDDLISRYNKLVRPVMNVTDPLTVHIKLKLSQLIEVNLKNQIMTTNLWVEQYWHDYKLTWEPREYGGVDMLHVPSDHIWRPDIVLYNNADGNFEVTLETKAQLNNRGMIQWKPPAIYKSSCEIDVEFFPFDVQTCLMKFGSWTYDGFKVDLRHKDEVRGTNIVEIGIDLTEFYLSVEWDILEVPAVRHEKYYTCCEEPYVDITFNISMRRKTLFYTVNLIIPCMGISFLTVLVFYLPSDSGEKVTLSISILLSLTVFFLLLAEIIPPTSLVVPLLGKYLLFTMILVTLSICVTVVVLNVHFRTSSTHKMAPWVKRVFLQILPRLLLMRRPLYSADPRKFMTRPANLGDPQTRRNSYEAEFGEQVPQTSQQQYGACRIHGYAGKATSSDAGNTDDDGSSSSAQNAEASSSPPPAGITMRLHFCPEFQRAMESVHFIADHTRRYEEHISVKEDWKYVAMVLDRLFLWIFTVAVLVGTCGIILHAPTLYDTREPIDVKLSEVAMATMHHHRRS</sequence>
<dbReference type="CDD" id="cd19064">
    <property type="entry name" value="LGIC_TM_nAChR"/>
    <property type="match status" value="1"/>
</dbReference>
<organism evidence="22 23">
    <name type="scientific">Oedothorax gibbosus</name>
    <dbReference type="NCBI Taxonomy" id="931172"/>
    <lineage>
        <taxon>Eukaryota</taxon>
        <taxon>Metazoa</taxon>
        <taxon>Ecdysozoa</taxon>
        <taxon>Arthropoda</taxon>
        <taxon>Chelicerata</taxon>
        <taxon>Arachnida</taxon>
        <taxon>Araneae</taxon>
        <taxon>Araneomorphae</taxon>
        <taxon>Entelegynae</taxon>
        <taxon>Araneoidea</taxon>
        <taxon>Linyphiidae</taxon>
        <taxon>Erigoninae</taxon>
        <taxon>Oedothorax</taxon>
    </lineage>
</organism>
<comment type="subcellular location">
    <subcellularLocation>
        <location evidence="17">Postsynaptic cell membrane</location>
        <topology evidence="17">Multi-pass membrane protein</topology>
    </subcellularLocation>
</comment>
<dbReference type="InterPro" id="IPR038050">
    <property type="entry name" value="Neuro_actylchol_rec"/>
</dbReference>
<name>A0AAV6UZ37_9ARAC</name>
<dbReference type="Gene3D" id="2.70.170.10">
    <property type="entry name" value="Neurotransmitter-gated ion-channel ligand-binding domain"/>
    <property type="match status" value="1"/>
</dbReference>